<dbReference type="PANTHER" id="PTHR15950:SF23">
    <property type="entry name" value="SI:CH73-52F15.5-RELATED"/>
    <property type="match status" value="1"/>
</dbReference>
<dbReference type="GO" id="GO:0005634">
    <property type="term" value="C:nucleus"/>
    <property type="evidence" value="ECO:0007669"/>
    <property type="project" value="UniProtKB-SubCell"/>
</dbReference>
<keyword evidence="7" id="KW-1185">Reference proteome</keyword>
<feature type="non-terminal residue" evidence="5">
    <location>
        <position position="1"/>
    </location>
</feature>
<keyword evidence="4" id="KW-0539">Nucleus</keyword>
<dbReference type="AlphaFoldDB" id="A0A085MBE1"/>
<dbReference type="Proteomes" id="UP000030758">
    <property type="component" value="Unassembled WGS sequence"/>
</dbReference>
<dbReference type="Proteomes" id="UP000030764">
    <property type="component" value="Unassembled WGS sequence"/>
</dbReference>
<reference evidence="5 7" key="1">
    <citation type="journal article" date="2014" name="Nat. Genet.">
        <title>Genome and transcriptome of the porcine whipworm Trichuris suis.</title>
        <authorList>
            <person name="Jex A.R."/>
            <person name="Nejsum P."/>
            <person name="Schwarz E.M."/>
            <person name="Hu L."/>
            <person name="Young N.D."/>
            <person name="Hall R.S."/>
            <person name="Korhonen P.K."/>
            <person name="Liao S."/>
            <person name="Thamsborg S."/>
            <person name="Xia J."/>
            <person name="Xu P."/>
            <person name="Wang S."/>
            <person name="Scheerlinck J.P."/>
            <person name="Hofmann A."/>
            <person name="Sternberg P.W."/>
            <person name="Wang J."/>
            <person name="Gasser R.B."/>
        </authorList>
    </citation>
    <scope>NUCLEOTIDE SEQUENCE [LARGE SCALE GENOMIC DNA]</scope>
    <source>
        <strain evidence="6">DCEP-RM93F</strain>
        <strain evidence="5">DCEP-RM93M</strain>
    </source>
</reference>
<dbReference type="PANTHER" id="PTHR15950">
    <property type="entry name" value="TRANSCRIPTION COFACTOR VESTIGIAL-LIKE PROTEIN"/>
    <property type="match status" value="1"/>
</dbReference>
<keyword evidence="3" id="KW-0804">Transcription</keyword>
<protein>
    <submittedName>
        <fullName evidence="5">Uncharacterized protein</fullName>
    </submittedName>
</protein>
<sequence>VGSSPLLSTRYHGVKDPLSTSTTGFYAEDIQPIPRVQYLSSNCLLLTYTEGDVAGLLEEHFSKSLNGRGLFELVYSSLHKCILTMPISGGRNYRNFPPSFWNQNYSRCFRNQLVAGNLVPSVSDPSRQQASIATSMGYFHESFPSIIRSPVANSFWSSYSNASVPRTVLPANGGELHAAYASSAPEPHFNPAVATKDSTNAYQHLFGLTKPIGHSAGLQPTQSGLYAGLRGDWYILPDCSRDLSHHINTGGLDASSHFSATETGKELCWF</sequence>
<evidence type="ECO:0000256" key="2">
    <source>
        <dbReference type="ARBA" id="ARBA00023015"/>
    </source>
</evidence>
<keyword evidence="2" id="KW-0805">Transcription regulation</keyword>
<comment type="subcellular location">
    <subcellularLocation>
        <location evidence="1">Nucleus</location>
    </subcellularLocation>
</comment>
<dbReference type="InterPro" id="IPR011520">
    <property type="entry name" value="Vg_fam"/>
</dbReference>
<organism evidence="5 7">
    <name type="scientific">Trichuris suis</name>
    <name type="common">pig whipworm</name>
    <dbReference type="NCBI Taxonomy" id="68888"/>
    <lineage>
        <taxon>Eukaryota</taxon>
        <taxon>Metazoa</taxon>
        <taxon>Ecdysozoa</taxon>
        <taxon>Nematoda</taxon>
        <taxon>Enoplea</taxon>
        <taxon>Dorylaimia</taxon>
        <taxon>Trichinellida</taxon>
        <taxon>Trichuridae</taxon>
        <taxon>Trichuris</taxon>
    </lineage>
</organism>
<evidence type="ECO:0000313" key="7">
    <source>
        <dbReference type="Proteomes" id="UP000030764"/>
    </source>
</evidence>
<proteinExistence type="predicted"/>
<dbReference type="EMBL" id="KL363207">
    <property type="protein sequence ID" value="KFD54537.1"/>
    <property type="molecule type" value="Genomic_DNA"/>
</dbReference>
<accession>A0A085MBE1</accession>
<name>A0A085MBE1_9BILA</name>
<gene>
    <name evidence="5" type="ORF">M513_04684</name>
    <name evidence="6" type="ORF">M514_04684</name>
</gene>
<dbReference type="GO" id="GO:0006355">
    <property type="term" value="P:regulation of DNA-templated transcription"/>
    <property type="evidence" value="ECO:0007669"/>
    <property type="project" value="InterPro"/>
</dbReference>
<dbReference type="Pfam" id="PF07545">
    <property type="entry name" value="Vg_Tdu"/>
    <property type="match status" value="1"/>
</dbReference>
<evidence type="ECO:0000313" key="6">
    <source>
        <dbReference type="EMBL" id="KFD64120.1"/>
    </source>
</evidence>
<evidence type="ECO:0000256" key="1">
    <source>
        <dbReference type="ARBA" id="ARBA00004123"/>
    </source>
</evidence>
<dbReference type="EMBL" id="KL367561">
    <property type="protein sequence ID" value="KFD64120.1"/>
    <property type="molecule type" value="Genomic_DNA"/>
</dbReference>
<evidence type="ECO:0000313" key="5">
    <source>
        <dbReference type="EMBL" id="KFD54537.1"/>
    </source>
</evidence>
<evidence type="ECO:0000256" key="3">
    <source>
        <dbReference type="ARBA" id="ARBA00023163"/>
    </source>
</evidence>
<evidence type="ECO:0000256" key="4">
    <source>
        <dbReference type="ARBA" id="ARBA00023242"/>
    </source>
</evidence>